<dbReference type="EMBL" id="JAVHJV010000008">
    <property type="protein sequence ID" value="KAK5940753.1"/>
    <property type="molecule type" value="Genomic_DNA"/>
</dbReference>
<evidence type="ECO:0000259" key="5">
    <source>
        <dbReference type="PROSITE" id="PS50850"/>
    </source>
</evidence>
<dbReference type="Pfam" id="PF07690">
    <property type="entry name" value="MFS_1"/>
    <property type="match status" value="1"/>
</dbReference>
<keyword evidence="7" id="KW-1185">Reference proteome</keyword>
<feature type="transmembrane region" description="Helical" evidence="4">
    <location>
        <begin position="64"/>
        <end position="87"/>
    </location>
</feature>
<feature type="transmembrane region" description="Helical" evidence="4">
    <location>
        <begin position="158"/>
        <end position="181"/>
    </location>
</feature>
<dbReference type="Gene3D" id="1.20.1250.20">
    <property type="entry name" value="MFS general substrate transporter like domains"/>
    <property type="match status" value="2"/>
</dbReference>
<dbReference type="InterPro" id="IPR011701">
    <property type="entry name" value="MFS"/>
</dbReference>
<feature type="compositionally biased region" description="Basic and acidic residues" evidence="3">
    <location>
        <begin position="1"/>
        <end position="16"/>
    </location>
</feature>
<feature type="transmembrane region" description="Helical" evidence="4">
    <location>
        <begin position="358"/>
        <end position="383"/>
    </location>
</feature>
<keyword evidence="4" id="KW-1133">Transmembrane helix</keyword>
<protein>
    <recommendedName>
        <fullName evidence="5">Major facilitator superfamily (MFS) profile domain-containing protein</fullName>
    </recommendedName>
</protein>
<comment type="similarity">
    <text evidence="2">Belongs to the major facilitator superfamily. Monocarboxylate porter (TC 2.A.1.13) family.</text>
</comment>
<dbReference type="RefSeq" id="XP_064728843.1">
    <property type="nucleotide sequence ID" value="XM_064875578.1"/>
</dbReference>
<feature type="transmembrane region" description="Helical" evidence="4">
    <location>
        <begin position="395"/>
        <end position="415"/>
    </location>
</feature>
<dbReference type="InterPro" id="IPR036259">
    <property type="entry name" value="MFS_trans_sf"/>
</dbReference>
<evidence type="ECO:0000313" key="6">
    <source>
        <dbReference type="EMBL" id="KAK5940753.1"/>
    </source>
</evidence>
<dbReference type="InterPro" id="IPR050327">
    <property type="entry name" value="Proton-linked_MCT"/>
</dbReference>
<feature type="transmembrane region" description="Helical" evidence="4">
    <location>
        <begin position="427"/>
        <end position="446"/>
    </location>
</feature>
<reference evidence="6 7" key="1">
    <citation type="journal article" date="2023" name="Res Sq">
        <title>Genomic and morphological characterization of Knufia obscura isolated from the Mars 2020 spacecraft assembly facility.</title>
        <authorList>
            <person name="Chander A.M."/>
            <person name="Teixeira M.M."/>
            <person name="Singh N.K."/>
            <person name="Williams M.P."/>
            <person name="Parker C.W."/>
            <person name="Leo P."/>
            <person name="Stajich J.E."/>
            <person name="Torok T."/>
            <person name="Tighe S."/>
            <person name="Mason C.E."/>
            <person name="Venkateswaran K."/>
        </authorList>
    </citation>
    <scope>NUCLEOTIDE SEQUENCE [LARGE SCALE GENOMIC DNA]</scope>
    <source>
        <strain evidence="6 7">CCFEE 5817</strain>
    </source>
</reference>
<keyword evidence="4" id="KW-0812">Transmembrane</keyword>
<dbReference type="SUPFAM" id="SSF103473">
    <property type="entry name" value="MFS general substrate transporter"/>
    <property type="match status" value="1"/>
</dbReference>
<dbReference type="Proteomes" id="UP001334248">
    <property type="component" value="Unassembled WGS sequence"/>
</dbReference>
<accession>A0ABR0RJG0</accession>
<comment type="caution">
    <text evidence="6">The sequence shown here is derived from an EMBL/GenBank/DDBJ whole genome shotgun (WGS) entry which is preliminary data.</text>
</comment>
<evidence type="ECO:0000313" key="7">
    <source>
        <dbReference type="Proteomes" id="UP001334248"/>
    </source>
</evidence>
<dbReference type="GeneID" id="90000619"/>
<dbReference type="InterPro" id="IPR020846">
    <property type="entry name" value="MFS_dom"/>
</dbReference>
<feature type="region of interest" description="Disordered" evidence="3">
    <location>
        <begin position="1"/>
        <end position="59"/>
    </location>
</feature>
<evidence type="ECO:0000256" key="1">
    <source>
        <dbReference type="ARBA" id="ARBA00004141"/>
    </source>
</evidence>
<dbReference type="PROSITE" id="PS50850">
    <property type="entry name" value="MFS"/>
    <property type="match status" value="1"/>
</dbReference>
<feature type="domain" description="Major facilitator superfamily (MFS) profile" evidence="5">
    <location>
        <begin position="65"/>
        <end position="447"/>
    </location>
</feature>
<feature type="transmembrane region" description="Helical" evidence="4">
    <location>
        <begin position="225"/>
        <end position="245"/>
    </location>
</feature>
<feature type="transmembrane region" description="Helical" evidence="4">
    <location>
        <begin position="266"/>
        <end position="283"/>
    </location>
</feature>
<feature type="transmembrane region" description="Helical" evidence="4">
    <location>
        <begin position="107"/>
        <end position="126"/>
    </location>
</feature>
<proteinExistence type="inferred from homology"/>
<keyword evidence="4" id="KW-0472">Membrane</keyword>
<dbReference type="PANTHER" id="PTHR11360:SF280">
    <property type="entry name" value="MONOCARBOXYLATE TRANSPORTER, PUTATIVE (AFU_ORTHOLOGUE AFUA_1G05170)-RELATED"/>
    <property type="match status" value="1"/>
</dbReference>
<feature type="transmembrane region" description="Helical" evidence="4">
    <location>
        <begin position="193"/>
        <end position="213"/>
    </location>
</feature>
<feature type="compositionally biased region" description="Low complexity" evidence="3">
    <location>
        <begin position="38"/>
        <end position="47"/>
    </location>
</feature>
<evidence type="ECO:0000256" key="4">
    <source>
        <dbReference type="SAM" id="Phobius"/>
    </source>
</evidence>
<feature type="transmembrane region" description="Helical" evidence="4">
    <location>
        <begin position="328"/>
        <end position="352"/>
    </location>
</feature>
<evidence type="ECO:0000256" key="3">
    <source>
        <dbReference type="SAM" id="MobiDB-lite"/>
    </source>
</evidence>
<dbReference type="CDD" id="cd17352">
    <property type="entry name" value="MFS_MCT_SLC16"/>
    <property type="match status" value="1"/>
</dbReference>
<feature type="transmembrane region" description="Helical" evidence="4">
    <location>
        <begin position="303"/>
        <end position="321"/>
    </location>
</feature>
<evidence type="ECO:0000256" key="2">
    <source>
        <dbReference type="ARBA" id="ARBA00006727"/>
    </source>
</evidence>
<dbReference type="PANTHER" id="PTHR11360">
    <property type="entry name" value="MONOCARBOXYLATE TRANSPORTER"/>
    <property type="match status" value="1"/>
</dbReference>
<name>A0ABR0RJG0_9EURO</name>
<feature type="transmembrane region" description="Helical" evidence="4">
    <location>
        <begin position="133"/>
        <end position="152"/>
    </location>
</feature>
<gene>
    <name evidence="6" type="ORF">PMZ80_007170</name>
</gene>
<sequence length="456" mass="49548">MAEKDAEPSQTRRDPDALTNDTGQAISVEPPVETAIDAEAATSPSSSTEEKAADEPDPPPNGGLLAWMQVLGSFFLFFNCWGTINSFGAFQTYYENNPYWSENPSNISWIGSIQAFLLLMVGVIAGPVYDMGYFRTLVVTGSFLVPFGFMMTSLCREYWQVVIAQGVVVGLGNGCLWVPSVAILPQYFTTRKALANGLAAAGSSVGGIVYPITFRQLEQSIGFGWATRVIAFISLGTLMISISVMKQRVMPKQKRKLWDLDAFKEPPYSLYCFAMFLAFASFYGPVYYIQPYAIQTGITNESFAFYLLPILNAVSVPGRILPNFAGDYIGALNVLIPASFMTGVMALVWISVHTFDGIIAFACFYGFFSGAFVSIAPVAVVALTPDLRKIGTRMGQSFFICSFGLLIGTPVTGAILSSTGKWIGPQLFSGILLIATSSAFLATRYYQVGLKLMVKA</sequence>
<organism evidence="6 7">
    <name type="scientific">Knufia obscura</name>
    <dbReference type="NCBI Taxonomy" id="1635080"/>
    <lineage>
        <taxon>Eukaryota</taxon>
        <taxon>Fungi</taxon>
        <taxon>Dikarya</taxon>
        <taxon>Ascomycota</taxon>
        <taxon>Pezizomycotina</taxon>
        <taxon>Eurotiomycetes</taxon>
        <taxon>Chaetothyriomycetidae</taxon>
        <taxon>Chaetothyriales</taxon>
        <taxon>Trichomeriaceae</taxon>
        <taxon>Knufia</taxon>
    </lineage>
</organism>
<comment type="subcellular location">
    <subcellularLocation>
        <location evidence="1">Membrane</location>
        <topology evidence="1">Multi-pass membrane protein</topology>
    </subcellularLocation>
</comment>